<accession>A0A7C9D908</accession>
<protein>
    <submittedName>
        <fullName evidence="1">Uncharacterized protein</fullName>
    </submittedName>
</protein>
<proteinExistence type="predicted"/>
<reference evidence="1" key="2">
    <citation type="submission" date="2020-07" db="EMBL/GenBank/DDBJ databases">
        <authorList>
            <person name="Vera ALvarez R."/>
            <person name="Arias-Moreno D.M."/>
            <person name="Jimenez-Jacinto V."/>
            <person name="Jimenez-Bremont J.F."/>
            <person name="Swaminathan K."/>
            <person name="Moose S.P."/>
            <person name="Guerrero-Gonzalez M.L."/>
            <person name="Marino-Ramirez L."/>
            <person name="Landsman D."/>
            <person name="Rodriguez-Kessler M."/>
            <person name="Delgado-Sanchez P."/>
        </authorList>
    </citation>
    <scope>NUCLEOTIDE SEQUENCE</scope>
    <source>
        <tissue evidence="1">Cladode</tissue>
    </source>
</reference>
<reference evidence="1" key="1">
    <citation type="journal article" date="2013" name="J. Plant Res.">
        <title>Effect of fungi and light on seed germination of three Opuntia species from semiarid lands of central Mexico.</title>
        <authorList>
            <person name="Delgado-Sanchez P."/>
            <person name="Jimenez-Bremont J.F."/>
            <person name="Guerrero-Gonzalez Mde L."/>
            <person name="Flores J."/>
        </authorList>
    </citation>
    <scope>NUCLEOTIDE SEQUENCE</scope>
    <source>
        <tissue evidence="1">Cladode</tissue>
    </source>
</reference>
<evidence type="ECO:0000313" key="1">
    <source>
        <dbReference type="EMBL" id="MBA4633404.1"/>
    </source>
</evidence>
<dbReference type="AlphaFoldDB" id="A0A7C9D908"/>
<name>A0A7C9D908_OPUST</name>
<sequence length="151" mass="17432">MQLHGIGSGGCGETEVRSLGDDVTEIHPRHRHHRRVRHTRRRVHVVSELGHVNRERFSLSVVIYPHLVEHGPRRIERDVEFRERNSHVRFYSIDIQPDVVGIRVERPVFEGVELDSEYPIVRVSIGSGVRESEVLAGTPRRNGEIRRDNEG</sequence>
<organism evidence="1">
    <name type="scientific">Opuntia streptacantha</name>
    <name type="common">Prickly pear cactus</name>
    <name type="synonym">Opuntia cardona</name>
    <dbReference type="NCBI Taxonomy" id="393608"/>
    <lineage>
        <taxon>Eukaryota</taxon>
        <taxon>Viridiplantae</taxon>
        <taxon>Streptophyta</taxon>
        <taxon>Embryophyta</taxon>
        <taxon>Tracheophyta</taxon>
        <taxon>Spermatophyta</taxon>
        <taxon>Magnoliopsida</taxon>
        <taxon>eudicotyledons</taxon>
        <taxon>Gunneridae</taxon>
        <taxon>Pentapetalae</taxon>
        <taxon>Caryophyllales</taxon>
        <taxon>Cactineae</taxon>
        <taxon>Cactaceae</taxon>
        <taxon>Opuntioideae</taxon>
        <taxon>Opuntia</taxon>
    </lineage>
</organism>
<dbReference type="EMBL" id="GISG01086739">
    <property type="protein sequence ID" value="MBA4633404.1"/>
    <property type="molecule type" value="Transcribed_RNA"/>
</dbReference>